<dbReference type="AlphaFoldDB" id="A0A926DLW8"/>
<feature type="transmembrane region" description="Helical" evidence="1">
    <location>
        <begin position="60"/>
        <end position="81"/>
    </location>
</feature>
<feature type="transmembrane region" description="Helical" evidence="1">
    <location>
        <begin position="153"/>
        <end position="172"/>
    </location>
</feature>
<dbReference type="CDD" id="cd03392">
    <property type="entry name" value="PAP2_like_2"/>
    <property type="match status" value="1"/>
</dbReference>
<reference evidence="3" key="1">
    <citation type="submission" date="2020-08" db="EMBL/GenBank/DDBJ databases">
        <title>Genome public.</title>
        <authorList>
            <person name="Liu C."/>
            <person name="Sun Q."/>
        </authorList>
    </citation>
    <scope>NUCLEOTIDE SEQUENCE</scope>
    <source>
        <strain evidence="3">H8</strain>
    </source>
</reference>
<sequence>MVEQITNIDFCVLDFIQSHVRCAFLDFFMPLVSSLGNGGLIWLFFAAVMLLREKYRKQGVVLLVGLAAGFVLGNLLLKPLIARPRPNWVNLGVELLIDNPLDFSFPSGHTLSSFVAAFLISMDNHKFGYAAIPFAALMAFSRLYLYVHYPSDVLAAVVLAFFIALAVHRLFYRKKQTQK</sequence>
<evidence type="ECO:0000313" key="3">
    <source>
        <dbReference type="EMBL" id="MBC8540129.1"/>
    </source>
</evidence>
<keyword evidence="1" id="KW-0812">Transmembrane</keyword>
<feature type="domain" description="Phosphatidic acid phosphatase type 2/haloperoxidase" evidence="2">
    <location>
        <begin position="58"/>
        <end position="168"/>
    </location>
</feature>
<proteinExistence type="predicted"/>
<dbReference type="SMART" id="SM00014">
    <property type="entry name" value="acidPPc"/>
    <property type="match status" value="1"/>
</dbReference>
<evidence type="ECO:0000313" key="4">
    <source>
        <dbReference type="Proteomes" id="UP000611762"/>
    </source>
</evidence>
<dbReference type="SUPFAM" id="SSF48317">
    <property type="entry name" value="Acid phosphatase/Vanadium-dependent haloperoxidase"/>
    <property type="match status" value="1"/>
</dbReference>
<gene>
    <name evidence="3" type="ORF">H8698_03955</name>
</gene>
<name>A0A926DLW8_9FIRM</name>
<evidence type="ECO:0000259" key="2">
    <source>
        <dbReference type="SMART" id="SM00014"/>
    </source>
</evidence>
<dbReference type="Gene3D" id="1.20.144.10">
    <property type="entry name" value="Phosphatidic acid phosphatase type 2/haloperoxidase"/>
    <property type="match status" value="2"/>
</dbReference>
<organism evidence="3 4">
    <name type="scientific">Congzhengia minquanensis</name>
    <dbReference type="NCBI Taxonomy" id="2763657"/>
    <lineage>
        <taxon>Bacteria</taxon>
        <taxon>Bacillati</taxon>
        <taxon>Bacillota</taxon>
        <taxon>Clostridia</taxon>
        <taxon>Eubacteriales</taxon>
        <taxon>Oscillospiraceae</taxon>
        <taxon>Congzhengia</taxon>
    </lineage>
</organism>
<evidence type="ECO:0000256" key="1">
    <source>
        <dbReference type="SAM" id="Phobius"/>
    </source>
</evidence>
<feature type="transmembrane region" description="Helical" evidence="1">
    <location>
        <begin position="101"/>
        <end position="120"/>
    </location>
</feature>
<feature type="transmembrane region" description="Helical" evidence="1">
    <location>
        <begin position="127"/>
        <end position="147"/>
    </location>
</feature>
<protein>
    <submittedName>
        <fullName evidence="3">Phosphatase PAP2 family protein</fullName>
    </submittedName>
</protein>
<dbReference type="Pfam" id="PF01569">
    <property type="entry name" value="PAP2"/>
    <property type="match status" value="1"/>
</dbReference>
<dbReference type="RefSeq" id="WP_249311257.1">
    <property type="nucleotide sequence ID" value="NZ_JACRSU010000001.1"/>
</dbReference>
<keyword evidence="1" id="KW-0472">Membrane</keyword>
<dbReference type="PANTHER" id="PTHR14969">
    <property type="entry name" value="SPHINGOSINE-1-PHOSPHATE PHOSPHOHYDROLASE"/>
    <property type="match status" value="1"/>
</dbReference>
<dbReference type="Proteomes" id="UP000611762">
    <property type="component" value="Unassembled WGS sequence"/>
</dbReference>
<dbReference type="InterPro" id="IPR036938">
    <property type="entry name" value="PAP2/HPO_sf"/>
</dbReference>
<comment type="caution">
    <text evidence="3">The sequence shown here is derived from an EMBL/GenBank/DDBJ whole genome shotgun (WGS) entry which is preliminary data.</text>
</comment>
<keyword evidence="4" id="KW-1185">Reference proteome</keyword>
<accession>A0A926DLW8</accession>
<dbReference type="PANTHER" id="PTHR14969:SF13">
    <property type="entry name" value="AT30094P"/>
    <property type="match status" value="1"/>
</dbReference>
<keyword evidence="1" id="KW-1133">Transmembrane helix</keyword>
<dbReference type="EMBL" id="JACRSU010000001">
    <property type="protein sequence ID" value="MBC8540129.1"/>
    <property type="molecule type" value="Genomic_DNA"/>
</dbReference>
<feature type="transmembrane region" description="Helical" evidence="1">
    <location>
        <begin position="27"/>
        <end position="48"/>
    </location>
</feature>
<dbReference type="InterPro" id="IPR000326">
    <property type="entry name" value="PAP2/HPO"/>
</dbReference>